<dbReference type="EMBL" id="JACHJU010000001">
    <property type="protein sequence ID" value="MBB4939023.1"/>
    <property type="molecule type" value="Genomic_DNA"/>
</dbReference>
<dbReference type="AlphaFoldDB" id="A0A7W7RWS8"/>
<sequence length="199" mass="21098">MGPGQVIEVLVANRLTSPAPLVHVRDRARTWAAGEAFGIDVARLHRDMTSISLHGDYEQTEPGFARPRSGHPKGRRPDLKQIQARIAVTADGSVPVFHRAYHGAAGEVGQVIGAMQALPKPAGPQQMPMIVDSKLISYANLAAMAAGSVSFVAPASKVYVSAETMAGLEAADAIKVDYLAARDAGKSAERRGVWHVRSA</sequence>
<dbReference type="PANTHER" id="PTHR34614">
    <property type="match status" value="1"/>
</dbReference>
<gene>
    <name evidence="2" type="ORF">FHR32_003328</name>
</gene>
<protein>
    <submittedName>
        <fullName evidence="2">Transposase</fullName>
    </submittedName>
</protein>
<evidence type="ECO:0000256" key="1">
    <source>
        <dbReference type="SAM" id="MobiDB-lite"/>
    </source>
</evidence>
<feature type="region of interest" description="Disordered" evidence="1">
    <location>
        <begin position="55"/>
        <end position="76"/>
    </location>
</feature>
<dbReference type="PANTHER" id="PTHR34614:SF2">
    <property type="entry name" value="TRANSPOSASE IS4-LIKE DOMAIN-CONTAINING PROTEIN"/>
    <property type="match status" value="1"/>
</dbReference>
<keyword evidence="3" id="KW-1185">Reference proteome</keyword>
<comment type="caution">
    <text evidence="2">The sequence shown here is derived from an EMBL/GenBank/DDBJ whole genome shotgun (WGS) entry which is preliminary data.</text>
</comment>
<evidence type="ECO:0000313" key="2">
    <source>
        <dbReference type="EMBL" id="MBB4939023.1"/>
    </source>
</evidence>
<proteinExistence type="predicted"/>
<organism evidence="2 3">
    <name type="scientific">Streptosporangium album</name>
    <dbReference type="NCBI Taxonomy" id="47479"/>
    <lineage>
        <taxon>Bacteria</taxon>
        <taxon>Bacillati</taxon>
        <taxon>Actinomycetota</taxon>
        <taxon>Actinomycetes</taxon>
        <taxon>Streptosporangiales</taxon>
        <taxon>Streptosporangiaceae</taxon>
        <taxon>Streptosporangium</taxon>
    </lineage>
</organism>
<reference evidence="2 3" key="1">
    <citation type="submission" date="2020-08" db="EMBL/GenBank/DDBJ databases">
        <title>Sequencing the genomes of 1000 actinobacteria strains.</title>
        <authorList>
            <person name="Klenk H.-P."/>
        </authorList>
    </citation>
    <scope>NUCLEOTIDE SEQUENCE [LARGE SCALE GENOMIC DNA]</scope>
    <source>
        <strain evidence="2 3">DSM 43023</strain>
    </source>
</reference>
<dbReference type="Proteomes" id="UP000534286">
    <property type="component" value="Unassembled WGS sequence"/>
</dbReference>
<dbReference type="RefSeq" id="WP_221465427.1">
    <property type="nucleotide sequence ID" value="NZ_BAABEK010000013.1"/>
</dbReference>
<name>A0A7W7RWS8_9ACTN</name>
<accession>A0A7W7RWS8</accession>
<evidence type="ECO:0000313" key="3">
    <source>
        <dbReference type="Proteomes" id="UP000534286"/>
    </source>
</evidence>